<dbReference type="GO" id="GO:0008009">
    <property type="term" value="F:chemokine activity"/>
    <property type="evidence" value="ECO:0007669"/>
    <property type="project" value="InterPro"/>
</dbReference>
<evidence type="ECO:0000256" key="4">
    <source>
        <dbReference type="ARBA" id="ARBA00022525"/>
    </source>
</evidence>
<dbReference type="CDD" id="cd00273">
    <property type="entry name" value="Chemokine_CXC"/>
    <property type="match status" value="1"/>
</dbReference>
<sequence>MGFRLPPPSSCTRASPLRSLQVLLLLVLLLTALVHTTVGQSNDVDPYLELRCRCPNIVSGIPLSRISFVNVFRPGVHCANVEVIATLKGGEKTCLDPNAPAVKKIVMKILEGY</sequence>
<keyword evidence="5" id="KW-1015">Disulfide bond</keyword>
<protein>
    <submittedName>
        <fullName evidence="8">Ppbp protein</fullName>
    </submittedName>
</protein>
<dbReference type="InterPro" id="IPR001089">
    <property type="entry name" value="Chemokine_CXC"/>
</dbReference>
<dbReference type="PANTHER" id="PTHR12015:SF198">
    <property type="entry name" value="PLATELET BASIC PROTEIN"/>
    <property type="match status" value="1"/>
</dbReference>
<comment type="caution">
    <text evidence="8">The sequence shown here is derived from an EMBL/GenBank/DDBJ whole genome shotgun (WGS) entry which is preliminary data.</text>
</comment>
<keyword evidence="9" id="KW-1185">Reference proteome</keyword>
<dbReference type="AlphaFoldDB" id="A0AAU9ZUI1"/>
<keyword evidence="3" id="KW-0202">Cytokine</keyword>
<dbReference type="Pfam" id="PF00048">
    <property type="entry name" value="IL8"/>
    <property type="match status" value="1"/>
</dbReference>
<dbReference type="Gene3D" id="2.40.50.40">
    <property type="match status" value="1"/>
</dbReference>
<evidence type="ECO:0000256" key="6">
    <source>
        <dbReference type="SAM" id="SignalP"/>
    </source>
</evidence>
<dbReference type="InterPro" id="IPR033899">
    <property type="entry name" value="CXC_Chemokine_domain"/>
</dbReference>
<dbReference type="GO" id="GO:0005615">
    <property type="term" value="C:extracellular space"/>
    <property type="evidence" value="ECO:0007669"/>
    <property type="project" value="UniProtKB-KW"/>
</dbReference>
<dbReference type="SMART" id="SM00199">
    <property type="entry name" value="SCY"/>
    <property type="match status" value="1"/>
</dbReference>
<keyword evidence="4" id="KW-0964">Secreted</keyword>
<accession>A0AAU9ZUI1</accession>
<dbReference type="GO" id="GO:0006952">
    <property type="term" value="P:defense response"/>
    <property type="evidence" value="ECO:0007669"/>
    <property type="project" value="InterPro"/>
</dbReference>
<keyword evidence="6" id="KW-0732">Signal</keyword>
<dbReference type="InterPro" id="IPR001811">
    <property type="entry name" value="Chemokine_IL8-like_dom"/>
</dbReference>
<dbReference type="PRINTS" id="PR00437">
    <property type="entry name" value="SMALLCYTKCXC"/>
</dbReference>
<dbReference type="EMBL" id="CALSGD010001509">
    <property type="protein sequence ID" value="CAH6885081.1"/>
    <property type="molecule type" value="Genomic_DNA"/>
</dbReference>
<evidence type="ECO:0000256" key="3">
    <source>
        <dbReference type="ARBA" id="ARBA00022514"/>
    </source>
</evidence>
<dbReference type="GO" id="GO:0006955">
    <property type="term" value="P:immune response"/>
    <property type="evidence" value="ECO:0007669"/>
    <property type="project" value="InterPro"/>
</dbReference>
<comment type="similarity">
    <text evidence="2">Belongs to the intercrine alpha (chemokine CxC) family.</text>
</comment>
<feature type="signal peptide" evidence="6">
    <location>
        <begin position="1"/>
        <end position="39"/>
    </location>
</feature>
<feature type="domain" description="Chemokine interleukin-8-like" evidence="7">
    <location>
        <begin position="49"/>
        <end position="109"/>
    </location>
</feature>
<comment type="subcellular location">
    <subcellularLocation>
        <location evidence="1">Secreted</location>
    </subcellularLocation>
</comment>
<dbReference type="Proteomes" id="UP001152836">
    <property type="component" value="Unassembled WGS sequence"/>
</dbReference>
<gene>
    <name evidence="8" type="primary">Ppbp</name>
    <name evidence="8" type="ORF">PHOROB_LOCUS12475</name>
</gene>
<feature type="chain" id="PRO_5043729002" evidence="6">
    <location>
        <begin position="40"/>
        <end position="113"/>
    </location>
</feature>
<proteinExistence type="inferred from homology"/>
<name>A0AAU9ZUI1_PHORO</name>
<reference evidence="8" key="1">
    <citation type="submission" date="2022-06" db="EMBL/GenBank/DDBJ databases">
        <authorList>
            <person name="Andreotti S."/>
            <person name="Wyler E."/>
        </authorList>
    </citation>
    <scope>NUCLEOTIDE SEQUENCE</scope>
</reference>
<dbReference type="PRINTS" id="PR00436">
    <property type="entry name" value="INTERLEUKIN8"/>
</dbReference>
<evidence type="ECO:0000313" key="8">
    <source>
        <dbReference type="EMBL" id="CAH6885081.1"/>
    </source>
</evidence>
<dbReference type="SUPFAM" id="SSF54117">
    <property type="entry name" value="Interleukin 8-like chemokines"/>
    <property type="match status" value="1"/>
</dbReference>
<dbReference type="InterPro" id="IPR036048">
    <property type="entry name" value="Interleukin_8-like_sf"/>
</dbReference>
<evidence type="ECO:0000313" key="9">
    <source>
        <dbReference type="Proteomes" id="UP001152836"/>
    </source>
</evidence>
<evidence type="ECO:0000256" key="5">
    <source>
        <dbReference type="ARBA" id="ARBA00023157"/>
    </source>
</evidence>
<dbReference type="PANTHER" id="PTHR12015">
    <property type="entry name" value="SMALL INDUCIBLE CYTOKINE A"/>
    <property type="match status" value="1"/>
</dbReference>
<evidence type="ECO:0000259" key="7">
    <source>
        <dbReference type="SMART" id="SM00199"/>
    </source>
</evidence>
<organism evidence="8 9">
    <name type="scientific">Phodopus roborovskii</name>
    <name type="common">Roborovski's desert hamster</name>
    <name type="synonym">Cricetulus roborovskii</name>
    <dbReference type="NCBI Taxonomy" id="109678"/>
    <lineage>
        <taxon>Eukaryota</taxon>
        <taxon>Metazoa</taxon>
        <taxon>Chordata</taxon>
        <taxon>Craniata</taxon>
        <taxon>Vertebrata</taxon>
        <taxon>Euteleostomi</taxon>
        <taxon>Mammalia</taxon>
        <taxon>Eutheria</taxon>
        <taxon>Euarchontoglires</taxon>
        <taxon>Glires</taxon>
        <taxon>Rodentia</taxon>
        <taxon>Myomorpha</taxon>
        <taxon>Muroidea</taxon>
        <taxon>Cricetidae</taxon>
        <taxon>Cricetinae</taxon>
        <taxon>Phodopus</taxon>
    </lineage>
</organism>
<evidence type="ECO:0000256" key="1">
    <source>
        <dbReference type="ARBA" id="ARBA00004613"/>
    </source>
</evidence>
<dbReference type="InterPro" id="IPR039809">
    <property type="entry name" value="Chemokine_b/g/d"/>
</dbReference>
<evidence type="ECO:0000256" key="2">
    <source>
        <dbReference type="ARBA" id="ARBA00010665"/>
    </source>
</evidence>
<dbReference type="FunFam" id="2.40.50.40:FF:000004">
    <property type="entry name" value="C-X-C motif chemokine"/>
    <property type="match status" value="1"/>
</dbReference>